<feature type="signal peptide" evidence="1">
    <location>
        <begin position="1"/>
        <end position="39"/>
    </location>
</feature>
<keyword evidence="3" id="KW-1185">Reference proteome</keyword>
<keyword evidence="1" id="KW-0732">Signal</keyword>
<gene>
    <name evidence="2" type="ORF">M8523_17940</name>
</gene>
<sequence>MTQAPSTSTIRTVSRQPRTVLLASLALSFVSLCGGAARADCQTDINAIMKRRIDAVAQINGIAKKNGGKLDPIAACPRLRSLASVEAEGMAYFTKNQEWCNLPPDFVSKMTDAHAKTVGFAAKACAVAVKMKQMQTQQAQQAQEALPKLPEGPL</sequence>
<dbReference type="RefSeq" id="WP_282586275.1">
    <property type="nucleotide sequence ID" value="NZ_JAMOIM010000012.1"/>
</dbReference>
<proteinExistence type="predicted"/>
<protein>
    <submittedName>
        <fullName evidence="2">Uncharacterized protein</fullName>
    </submittedName>
</protein>
<evidence type="ECO:0000313" key="2">
    <source>
        <dbReference type="EMBL" id="MCW6509903.1"/>
    </source>
</evidence>
<comment type="caution">
    <text evidence="2">The sequence shown here is derived from an EMBL/GenBank/DDBJ whole genome shotgun (WGS) entry which is preliminary data.</text>
</comment>
<dbReference type="AlphaFoldDB" id="A0AA42CJU0"/>
<reference evidence="2" key="1">
    <citation type="submission" date="2022-05" db="EMBL/GenBank/DDBJ databases">
        <authorList>
            <person name="Pankratov T."/>
        </authorList>
    </citation>
    <scope>NUCLEOTIDE SEQUENCE</scope>
    <source>
        <strain evidence="2">BP6-180914</strain>
    </source>
</reference>
<organism evidence="2 3">
    <name type="scientific">Lichenifustis flavocetrariae</name>
    <dbReference type="NCBI Taxonomy" id="2949735"/>
    <lineage>
        <taxon>Bacteria</taxon>
        <taxon>Pseudomonadati</taxon>
        <taxon>Pseudomonadota</taxon>
        <taxon>Alphaproteobacteria</taxon>
        <taxon>Hyphomicrobiales</taxon>
        <taxon>Lichenihabitantaceae</taxon>
        <taxon>Lichenifustis</taxon>
    </lineage>
</organism>
<dbReference type="EMBL" id="JAMOIM010000012">
    <property type="protein sequence ID" value="MCW6509903.1"/>
    <property type="molecule type" value="Genomic_DNA"/>
</dbReference>
<evidence type="ECO:0000256" key="1">
    <source>
        <dbReference type="SAM" id="SignalP"/>
    </source>
</evidence>
<accession>A0AA42CJU0</accession>
<dbReference type="Proteomes" id="UP001165667">
    <property type="component" value="Unassembled WGS sequence"/>
</dbReference>
<feature type="chain" id="PRO_5041246281" evidence="1">
    <location>
        <begin position="40"/>
        <end position="154"/>
    </location>
</feature>
<evidence type="ECO:0000313" key="3">
    <source>
        <dbReference type="Proteomes" id="UP001165667"/>
    </source>
</evidence>
<name>A0AA42CJU0_9HYPH</name>